<sequence>MRIEADLPYARTGGHDLCLDLYYPESGAREGEGPERNGVVPVILYLHGGGWARGDKRDFVEARLHKVVERGIAVASANYRLLPDDLHPAQIHDAKAAVRWLRANGAARGLETSRIGAWGASAGGYLATMLGLTAGDSDLEGDLGPHCGVSSAVQAVVTWFAPFDLVGTSRRSWLERQAASRVYAPALFGREEIERGDAIIDAADPCRRVHAAAPPFLIAHGDSDRIVPMSESLQMHNALARENVDATLCLIAAAGHEDDRFHSRSNLAMTAAWIKAMLSRS</sequence>
<dbReference type="Proteomes" id="UP001419910">
    <property type="component" value="Unassembled WGS sequence"/>
</dbReference>
<name>A0ABU9YBM3_9SPHN</name>
<dbReference type="InterPro" id="IPR049492">
    <property type="entry name" value="BD-FAE-like_dom"/>
</dbReference>
<dbReference type="Pfam" id="PF20434">
    <property type="entry name" value="BD-FAE"/>
    <property type="match status" value="1"/>
</dbReference>
<dbReference type="InterPro" id="IPR050300">
    <property type="entry name" value="GDXG_lipolytic_enzyme"/>
</dbReference>
<accession>A0ABU9YBM3</accession>
<dbReference type="RefSeq" id="WP_343888483.1">
    <property type="nucleotide sequence ID" value="NZ_BAAAEH010000009.1"/>
</dbReference>
<reference evidence="3 4" key="1">
    <citation type="submission" date="2024-05" db="EMBL/GenBank/DDBJ databases">
        <authorList>
            <person name="Liu Q."/>
            <person name="Xin Y.-H."/>
        </authorList>
    </citation>
    <scope>NUCLEOTIDE SEQUENCE [LARGE SCALE GENOMIC DNA]</scope>
    <source>
        <strain evidence="3 4">CGMCC 1.10181</strain>
    </source>
</reference>
<dbReference type="SUPFAM" id="SSF53474">
    <property type="entry name" value="alpha/beta-Hydrolases"/>
    <property type="match status" value="1"/>
</dbReference>
<keyword evidence="4" id="KW-1185">Reference proteome</keyword>
<dbReference type="EMBL" id="JBDIME010000041">
    <property type="protein sequence ID" value="MEN2793219.1"/>
    <property type="molecule type" value="Genomic_DNA"/>
</dbReference>
<feature type="domain" description="BD-FAE-like" evidence="2">
    <location>
        <begin position="36"/>
        <end position="239"/>
    </location>
</feature>
<dbReference type="InterPro" id="IPR029058">
    <property type="entry name" value="AB_hydrolase_fold"/>
</dbReference>
<evidence type="ECO:0000259" key="2">
    <source>
        <dbReference type="Pfam" id="PF20434"/>
    </source>
</evidence>
<dbReference type="GO" id="GO:0016787">
    <property type="term" value="F:hydrolase activity"/>
    <property type="evidence" value="ECO:0007669"/>
    <property type="project" value="UniProtKB-KW"/>
</dbReference>
<organism evidence="3 4">
    <name type="scientific">Sphingomonas oligophenolica</name>
    <dbReference type="NCBI Taxonomy" id="301154"/>
    <lineage>
        <taxon>Bacteria</taxon>
        <taxon>Pseudomonadati</taxon>
        <taxon>Pseudomonadota</taxon>
        <taxon>Alphaproteobacteria</taxon>
        <taxon>Sphingomonadales</taxon>
        <taxon>Sphingomonadaceae</taxon>
        <taxon>Sphingomonas</taxon>
    </lineage>
</organism>
<dbReference type="Gene3D" id="3.40.50.1820">
    <property type="entry name" value="alpha/beta hydrolase"/>
    <property type="match status" value="1"/>
</dbReference>
<evidence type="ECO:0000256" key="1">
    <source>
        <dbReference type="ARBA" id="ARBA00022801"/>
    </source>
</evidence>
<gene>
    <name evidence="3" type="ORF">ABC974_26585</name>
</gene>
<evidence type="ECO:0000313" key="4">
    <source>
        <dbReference type="Proteomes" id="UP001419910"/>
    </source>
</evidence>
<evidence type="ECO:0000313" key="3">
    <source>
        <dbReference type="EMBL" id="MEN2793219.1"/>
    </source>
</evidence>
<proteinExistence type="predicted"/>
<comment type="caution">
    <text evidence="3">The sequence shown here is derived from an EMBL/GenBank/DDBJ whole genome shotgun (WGS) entry which is preliminary data.</text>
</comment>
<keyword evidence="1 3" id="KW-0378">Hydrolase</keyword>
<dbReference type="PANTHER" id="PTHR48081:SF13">
    <property type="entry name" value="ALPHA_BETA HYDROLASE"/>
    <property type="match status" value="1"/>
</dbReference>
<dbReference type="PANTHER" id="PTHR48081">
    <property type="entry name" value="AB HYDROLASE SUPERFAMILY PROTEIN C4A8.06C"/>
    <property type="match status" value="1"/>
</dbReference>
<protein>
    <submittedName>
        <fullName evidence="3">Alpha/beta hydrolase</fullName>
    </submittedName>
</protein>